<keyword evidence="1" id="KW-0677">Repeat</keyword>
<dbReference type="GO" id="GO:0016593">
    <property type="term" value="C:Cdc73/Paf1 complex"/>
    <property type="evidence" value="ECO:0007669"/>
    <property type="project" value="TreeGrafter"/>
</dbReference>
<evidence type="ECO:0000256" key="2">
    <source>
        <dbReference type="ARBA" id="ARBA00022803"/>
    </source>
</evidence>
<gene>
    <name evidence="4" type="primary">LOC109704387</name>
</gene>
<evidence type="ECO:0000256" key="1">
    <source>
        <dbReference type="ARBA" id="ARBA00022737"/>
    </source>
</evidence>
<evidence type="ECO:0000313" key="3">
    <source>
        <dbReference type="Proteomes" id="UP000515123"/>
    </source>
</evidence>
<dbReference type="AlphaFoldDB" id="A0A6P5EBS0"/>
<sequence length="188" mass="21271">MPLDSCSLSPSLAPLDAAPTPCSLSGRNDGRVRGRAFFPSRPFLLTTLRFVHPLMSLRLLFPLWTEWCSEFVVGPSSSRVVPVSGASFRLIHPFQSRKCDPSAAFDFTSGKRIEQKLLEYSQERKYFKQGKIEQFQQILEEGSSPEIDEYYADIKYKRIAILNALGAYYTHLGKVDPNQNKNFTSAIQ</sequence>
<reference evidence="4" key="2">
    <citation type="submission" date="2025-08" db="UniProtKB">
        <authorList>
            <consortium name="RefSeq"/>
        </authorList>
    </citation>
    <scope>IDENTIFICATION</scope>
    <source>
        <tissue evidence="4">Leaf</tissue>
    </source>
</reference>
<dbReference type="InterPro" id="IPR031101">
    <property type="entry name" value="Ctr9"/>
</dbReference>
<keyword evidence="3" id="KW-1185">Reference proteome</keyword>
<dbReference type="PANTHER" id="PTHR14027:SF2">
    <property type="entry name" value="RNA POLYMERASE-ASSOCIATED PROTEIN CTR9 HOMOLOG"/>
    <property type="match status" value="1"/>
</dbReference>
<dbReference type="GO" id="GO:0006368">
    <property type="term" value="P:transcription elongation by RNA polymerase II"/>
    <property type="evidence" value="ECO:0007669"/>
    <property type="project" value="TreeGrafter"/>
</dbReference>
<dbReference type="OrthoDB" id="343875at2759"/>
<organism evidence="3 4">
    <name type="scientific">Ananas comosus</name>
    <name type="common">Pineapple</name>
    <name type="synonym">Ananas ananas</name>
    <dbReference type="NCBI Taxonomy" id="4615"/>
    <lineage>
        <taxon>Eukaryota</taxon>
        <taxon>Viridiplantae</taxon>
        <taxon>Streptophyta</taxon>
        <taxon>Embryophyta</taxon>
        <taxon>Tracheophyta</taxon>
        <taxon>Spermatophyta</taxon>
        <taxon>Magnoliopsida</taxon>
        <taxon>Liliopsida</taxon>
        <taxon>Poales</taxon>
        <taxon>Bromeliaceae</taxon>
        <taxon>Bromelioideae</taxon>
        <taxon>Ananas</taxon>
    </lineage>
</organism>
<evidence type="ECO:0000313" key="4">
    <source>
        <dbReference type="RefSeq" id="XP_020080721.1"/>
    </source>
</evidence>
<dbReference type="GeneID" id="109704387"/>
<reference evidence="3" key="1">
    <citation type="journal article" date="2015" name="Nat. Genet.">
        <title>The pineapple genome and the evolution of CAM photosynthesis.</title>
        <authorList>
            <person name="Ming R."/>
            <person name="VanBuren R."/>
            <person name="Wai C.M."/>
            <person name="Tang H."/>
            <person name="Schatz M.C."/>
            <person name="Bowers J.E."/>
            <person name="Lyons E."/>
            <person name="Wang M.L."/>
            <person name="Chen J."/>
            <person name="Biggers E."/>
            <person name="Zhang J."/>
            <person name="Huang L."/>
            <person name="Zhang L."/>
            <person name="Miao W."/>
            <person name="Zhang J."/>
            <person name="Ye Z."/>
            <person name="Miao C."/>
            <person name="Lin Z."/>
            <person name="Wang H."/>
            <person name="Zhou H."/>
            <person name="Yim W.C."/>
            <person name="Priest H.D."/>
            <person name="Zheng C."/>
            <person name="Woodhouse M."/>
            <person name="Edger P.P."/>
            <person name="Guyot R."/>
            <person name="Guo H.B."/>
            <person name="Guo H."/>
            <person name="Zheng G."/>
            <person name="Singh R."/>
            <person name="Sharma A."/>
            <person name="Min X."/>
            <person name="Zheng Y."/>
            <person name="Lee H."/>
            <person name="Gurtowski J."/>
            <person name="Sedlazeck F.J."/>
            <person name="Harkess A."/>
            <person name="McKain M.R."/>
            <person name="Liao Z."/>
            <person name="Fang J."/>
            <person name="Liu J."/>
            <person name="Zhang X."/>
            <person name="Zhang Q."/>
            <person name="Hu W."/>
            <person name="Qin Y."/>
            <person name="Wang K."/>
            <person name="Chen L.Y."/>
            <person name="Shirley N."/>
            <person name="Lin Y.R."/>
            <person name="Liu L.Y."/>
            <person name="Hernandez A.G."/>
            <person name="Wright C.L."/>
            <person name="Bulone V."/>
            <person name="Tuskan G.A."/>
            <person name="Heath K."/>
            <person name="Zee F."/>
            <person name="Moore P.H."/>
            <person name="Sunkar R."/>
            <person name="Leebens-Mack J.H."/>
            <person name="Mockler T."/>
            <person name="Bennetzen J.L."/>
            <person name="Freeling M."/>
            <person name="Sankoff D."/>
            <person name="Paterson A.H."/>
            <person name="Zhu X."/>
            <person name="Yang X."/>
            <person name="Smith J.A."/>
            <person name="Cushman J.C."/>
            <person name="Paull R.E."/>
            <person name="Yu Q."/>
        </authorList>
    </citation>
    <scope>NUCLEOTIDE SEQUENCE [LARGE SCALE GENOMIC DNA]</scope>
    <source>
        <strain evidence="3">cv. F153</strain>
    </source>
</reference>
<name>A0A6P5EBS0_ANACO</name>
<proteinExistence type="predicted"/>
<dbReference type="PANTHER" id="PTHR14027">
    <property type="entry name" value="RNA POLYMERASE-ASSOCIATED PROTEIN CTR9"/>
    <property type="match status" value="1"/>
</dbReference>
<dbReference type="GO" id="GO:0000993">
    <property type="term" value="F:RNA polymerase II complex binding"/>
    <property type="evidence" value="ECO:0007669"/>
    <property type="project" value="TreeGrafter"/>
</dbReference>
<dbReference type="Proteomes" id="UP000515123">
    <property type="component" value="Unplaced"/>
</dbReference>
<dbReference type="RefSeq" id="XP_020080721.1">
    <property type="nucleotide sequence ID" value="XM_020225132.1"/>
</dbReference>
<protein>
    <submittedName>
        <fullName evidence="4">Uncharacterized protein LOC109704387</fullName>
    </submittedName>
</protein>
<accession>A0A6P5EBS0</accession>
<keyword evidence="2" id="KW-0802">TPR repeat</keyword>
<dbReference type="GO" id="GO:0006355">
    <property type="term" value="P:regulation of DNA-templated transcription"/>
    <property type="evidence" value="ECO:0007669"/>
    <property type="project" value="InterPro"/>
</dbReference>